<dbReference type="GO" id="GO:0004555">
    <property type="term" value="F:alpha,alpha-trehalase activity"/>
    <property type="evidence" value="ECO:0007669"/>
    <property type="project" value="UniProtKB-EC"/>
</dbReference>
<protein>
    <recommendedName>
        <fullName evidence="4 7">Trehalase</fullName>
        <ecNumber evidence="3 7">3.2.1.28</ecNumber>
    </recommendedName>
    <alternativeName>
        <fullName evidence="7">Alpha-trehalose glucohydrolase</fullName>
    </alternativeName>
</protein>
<feature type="chain" id="PRO_5040174204" description="Trehalase" evidence="8">
    <location>
        <begin position="20"/>
        <end position="551"/>
    </location>
</feature>
<dbReference type="SUPFAM" id="SSF48208">
    <property type="entry name" value="Six-hairpin glycosidases"/>
    <property type="match status" value="1"/>
</dbReference>
<dbReference type="EMBL" id="OV651816">
    <property type="protein sequence ID" value="CAH1110054.1"/>
    <property type="molecule type" value="Genomic_DNA"/>
</dbReference>
<dbReference type="PRINTS" id="PR00744">
    <property type="entry name" value="GLHYDRLASE37"/>
</dbReference>
<dbReference type="EC" id="3.2.1.28" evidence="3 7"/>
<dbReference type="PROSITE" id="PS00927">
    <property type="entry name" value="TREHALASE_1"/>
    <property type="match status" value="1"/>
</dbReference>
<dbReference type="InterPro" id="IPR008928">
    <property type="entry name" value="6-hairpin_glycosidase_sf"/>
</dbReference>
<dbReference type="Gene3D" id="1.50.10.10">
    <property type="match status" value="1"/>
</dbReference>
<reference evidence="9" key="1">
    <citation type="submission" date="2022-01" db="EMBL/GenBank/DDBJ databases">
        <authorList>
            <person name="King R."/>
        </authorList>
    </citation>
    <scope>NUCLEOTIDE SEQUENCE</scope>
</reference>
<keyword evidence="10" id="KW-1185">Reference proteome</keyword>
<evidence type="ECO:0000256" key="5">
    <source>
        <dbReference type="ARBA" id="ARBA00022801"/>
    </source>
</evidence>
<evidence type="ECO:0000256" key="8">
    <source>
        <dbReference type="SAM" id="SignalP"/>
    </source>
</evidence>
<dbReference type="InterPro" id="IPR001661">
    <property type="entry name" value="Glyco_hydro_37"/>
</dbReference>
<evidence type="ECO:0000256" key="2">
    <source>
        <dbReference type="ARBA" id="ARBA00005615"/>
    </source>
</evidence>
<keyword evidence="6 7" id="KW-0326">Glycosidase</keyword>
<dbReference type="PANTHER" id="PTHR23403:SF1">
    <property type="entry name" value="TREHALASE"/>
    <property type="match status" value="1"/>
</dbReference>
<evidence type="ECO:0000256" key="4">
    <source>
        <dbReference type="ARBA" id="ARBA00019905"/>
    </source>
</evidence>
<name>A0A9P0CXD6_9CUCU</name>
<feature type="signal peptide" evidence="8">
    <location>
        <begin position="1"/>
        <end position="19"/>
    </location>
</feature>
<dbReference type="GO" id="GO:0005993">
    <property type="term" value="P:trehalose catabolic process"/>
    <property type="evidence" value="ECO:0007669"/>
    <property type="project" value="TreeGrafter"/>
</dbReference>
<dbReference type="PROSITE" id="PS00928">
    <property type="entry name" value="TREHALASE_2"/>
    <property type="match status" value="1"/>
</dbReference>
<dbReference type="PANTHER" id="PTHR23403">
    <property type="entry name" value="TREHALASE"/>
    <property type="match status" value="1"/>
</dbReference>
<proteinExistence type="inferred from homology"/>
<evidence type="ECO:0000313" key="9">
    <source>
        <dbReference type="EMBL" id="CAH1110054.1"/>
    </source>
</evidence>
<evidence type="ECO:0000256" key="6">
    <source>
        <dbReference type="ARBA" id="ARBA00023295"/>
    </source>
</evidence>
<dbReference type="Proteomes" id="UP001153636">
    <property type="component" value="Chromosome 4"/>
</dbReference>
<gene>
    <name evidence="9" type="ORF">PSYICH_LOCUS10718</name>
</gene>
<evidence type="ECO:0000256" key="7">
    <source>
        <dbReference type="RuleBase" id="RU361180"/>
    </source>
</evidence>
<keyword evidence="5 7" id="KW-0378">Hydrolase</keyword>
<dbReference type="OrthoDB" id="3542292at2759"/>
<dbReference type="AlphaFoldDB" id="A0A9P0CXD6"/>
<accession>A0A9P0CXD6</accession>
<sequence length="551" mass="63398">MKQPIYILLAIVCCHHAKAKVLDCDNPVYCQGQLLDVVQRSNVYNDSKKFVDMVQKNSQNITLDHFQELLAHTNNSPTHDEILNFLNENFESATELESWTPGDYVENPDFLNTINDTKVKEFAQALVKIWPTLGRKVKDSVFEEQDRHSFIPVPNGFIIPGGRFAEIYYWDTYWIIKGLIISGMTETVRGILENFISLIQRFGFIPNGSRIYYLNRSQPPLFSAMVGLYIKATNNITWLEKHIDTIEQELNWWLENRSVTVERSGKSYKLVQYNVKIGTPRPESYSEDIETCKTFDNDQKEACYRNLKSAAESGWDFSSRWFFNPDGSIGTNITFINTTRLVPVDLNAFFCRSIRELSNFYRIIGNTNKSNEWGNIEKQLMQAIQDVLYNKEDKIWYDWDIDLSQHRKEFFGSNLAPLWAEAFDPQNKDEYGSNAVDYLEKNGIDAFLGGTPTSLIHSGQQWDFPNAWPPLQEIVVLGLKYTGNDRAIQASKMYAERTLTAYMTGYDNAQEMFEKYDAVNVGEFGGGGEYIVQFGFGWTNGIALSLIELLY</sequence>
<evidence type="ECO:0000256" key="1">
    <source>
        <dbReference type="ARBA" id="ARBA00001576"/>
    </source>
</evidence>
<comment type="catalytic activity">
    <reaction evidence="1 7">
        <text>alpha,alpha-trehalose + H2O = alpha-D-glucose + beta-D-glucose</text>
        <dbReference type="Rhea" id="RHEA:32675"/>
        <dbReference type="ChEBI" id="CHEBI:15377"/>
        <dbReference type="ChEBI" id="CHEBI:15903"/>
        <dbReference type="ChEBI" id="CHEBI:16551"/>
        <dbReference type="ChEBI" id="CHEBI:17925"/>
        <dbReference type="EC" id="3.2.1.28"/>
    </reaction>
</comment>
<dbReference type="Pfam" id="PF01204">
    <property type="entry name" value="Trehalase"/>
    <property type="match status" value="1"/>
</dbReference>
<organism evidence="9 10">
    <name type="scientific">Psylliodes chrysocephalus</name>
    <dbReference type="NCBI Taxonomy" id="3402493"/>
    <lineage>
        <taxon>Eukaryota</taxon>
        <taxon>Metazoa</taxon>
        <taxon>Ecdysozoa</taxon>
        <taxon>Arthropoda</taxon>
        <taxon>Hexapoda</taxon>
        <taxon>Insecta</taxon>
        <taxon>Pterygota</taxon>
        <taxon>Neoptera</taxon>
        <taxon>Endopterygota</taxon>
        <taxon>Coleoptera</taxon>
        <taxon>Polyphaga</taxon>
        <taxon>Cucujiformia</taxon>
        <taxon>Chrysomeloidea</taxon>
        <taxon>Chrysomelidae</taxon>
        <taxon>Galerucinae</taxon>
        <taxon>Alticini</taxon>
        <taxon>Psylliodes</taxon>
    </lineage>
</organism>
<comment type="similarity">
    <text evidence="2 7">Belongs to the glycosyl hydrolase 37 family.</text>
</comment>
<keyword evidence="8" id="KW-0732">Signal</keyword>
<evidence type="ECO:0000313" key="10">
    <source>
        <dbReference type="Proteomes" id="UP001153636"/>
    </source>
</evidence>
<dbReference type="InterPro" id="IPR012341">
    <property type="entry name" value="6hp_glycosidase-like_sf"/>
</dbReference>
<dbReference type="InterPro" id="IPR018232">
    <property type="entry name" value="Glyco_hydro_37_CS"/>
</dbReference>
<evidence type="ECO:0000256" key="3">
    <source>
        <dbReference type="ARBA" id="ARBA00012757"/>
    </source>
</evidence>